<dbReference type="AlphaFoldDB" id="A0A5D2LMN9"/>
<dbReference type="EMBL" id="CM017625">
    <property type="protein sequence ID" value="TYH80615.1"/>
    <property type="molecule type" value="Genomic_DNA"/>
</dbReference>
<proteinExistence type="predicted"/>
<accession>A0A5D2LMN9</accession>
<protein>
    <submittedName>
        <fullName evidence="1">Uncharacterized protein</fullName>
    </submittedName>
</protein>
<keyword evidence="2" id="KW-1185">Reference proteome</keyword>
<reference evidence="1 2" key="1">
    <citation type="submission" date="2019-07" db="EMBL/GenBank/DDBJ databases">
        <title>WGS assembly of Gossypium tomentosum.</title>
        <authorList>
            <person name="Chen Z.J."/>
            <person name="Sreedasyam A."/>
            <person name="Ando A."/>
            <person name="Song Q."/>
            <person name="De L."/>
            <person name="Hulse-Kemp A."/>
            <person name="Ding M."/>
            <person name="Ye W."/>
            <person name="Kirkbride R."/>
            <person name="Jenkins J."/>
            <person name="Plott C."/>
            <person name="Lovell J."/>
            <person name="Lin Y.-M."/>
            <person name="Vaughn R."/>
            <person name="Liu B."/>
            <person name="Li W."/>
            <person name="Simpson S."/>
            <person name="Scheffler B."/>
            <person name="Saski C."/>
            <person name="Grover C."/>
            <person name="Hu G."/>
            <person name="Conover J."/>
            <person name="Carlson J."/>
            <person name="Shu S."/>
            <person name="Boston L."/>
            <person name="Williams M."/>
            <person name="Peterson D."/>
            <person name="Mcgee K."/>
            <person name="Jones D."/>
            <person name="Wendel J."/>
            <person name="Stelly D."/>
            <person name="Grimwood J."/>
            <person name="Schmutz J."/>
        </authorList>
    </citation>
    <scope>NUCLEOTIDE SEQUENCE [LARGE SCALE GENOMIC DNA]</scope>
    <source>
        <strain evidence="1">7179.01</strain>
    </source>
</reference>
<evidence type="ECO:0000313" key="1">
    <source>
        <dbReference type="EMBL" id="TYH80615.1"/>
    </source>
</evidence>
<name>A0A5D2LMN9_GOSTO</name>
<gene>
    <name evidence="1" type="ORF">ES332_D03G144500v1</name>
</gene>
<evidence type="ECO:0000313" key="2">
    <source>
        <dbReference type="Proteomes" id="UP000322667"/>
    </source>
</evidence>
<dbReference type="Proteomes" id="UP000322667">
    <property type="component" value="Chromosome D03"/>
</dbReference>
<sequence length="102" mass="11847">MKCDYIVKLPEEEESECRKQADIEVCKELGENLLPIEFNNLNLKRGACYLDLEIGENDQQRKRMRVLSELPGNVNGVKDSFEVGMAVRNKDKLWKMQKVRMG</sequence>
<organism evidence="1 2">
    <name type="scientific">Gossypium tomentosum</name>
    <name type="common">Hawaiian cotton</name>
    <name type="synonym">Gossypium sandvicense</name>
    <dbReference type="NCBI Taxonomy" id="34277"/>
    <lineage>
        <taxon>Eukaryota</taxon>
        <taxon>Viridiplantae</taxon>
        <taxon>Streptophyta</taxon>
        <taxon>Embryophyta</taxon>
        <taxon>Tracheophyta</taxon>
        <taxon>Spermatophyta</taxon>
        <taxon>Magnoliopsida</taxon>
        <taxon>eudicotyledons</taxon>
        <taxon>Gunneridae</taxon>
        <taxon>Pentapetalae</taxon>
        <taxon>rosids</taxon>
        <taxon>malvids</taxon>
        <taxon>Malvales</taxon>
        <taxon>Malvaceae</taxon>
        <taxon>Malvoideae</taxon>
        <taxon>Gossypium</taxon>
    </lineage>
</organism>